<reference evidence="1" key="1">
    <citation type="submission" date="2024-06" db="EMBL/GenBank/DDBJ databases">
        <authorList>
            <consortium name="consrtm"/>
            <person name="Uemura M."/>
            <person name="Terahara T."/>
        </authorList>
    </citation>
    <scope>NUCLEOTIDE SEQUENCE</scope>
    <source>
        <strain evidence="1">KM77-8</strain>
    </source>
</reference>
<dbReference type="AlphaFoldDB" id="A0AAT9HKZ7"/>
<evidence type="ECO:0000313" key="1">
    <source>
        <dbReference type="EMBL" id="BFO17979.1"/>
    </source>
</evidence>
<proteinExistence type="predicted"/>
<gene>
    <name evidence="1" type="ORF">SHKM778_43670</name>
</gene>
<sequence>MTTTDPQRPVTGSHILRAALRRNIGAMAGGTVLMGLYQAGETAFPIALGLIVEHALRDRAPRRSAGRSSPSR</sequence>
<protein>
    <recommendedName>
        <fullName evidence="2">MFS transporter</fullName>
    </recommendedName>
</protein>
<dbReference type="EMBL" id="AP035768">
    <property type="protein sequence ID" value="BFO17979.1"/>
    <property type="molecule type" value="Genomic_DNA"/>
</dbReference>
<accession>A0AAT9HKZ7</accession>
<evidence type="ECO:0008006" key="2">
    <source>
        <dbReference type="Google" id="ProtNLM"/>
    </source>
</evidence>
<name>A0AAT9HKZ7_9ACTN</name>
<reference evidence="1" key="2">
    <citation type="submission" date="2024-07" db="EMBL/GenBank/DDBJ databases">
        <title>Streptomyces haneummycinica sp. nov., a new antibiotic-producing actinobacterium isolated from marine sediment.</title>
        <authorList>
            <person name="Uemura M."/>
            <person name="Hamada M."/>
            <person name="Hirano S."/>
            <person name="Kobayashi K."/>
            <person name="Ohshiro T."/>
            <person name="Kobayashi T."/>
            <person name="Terahara T."/>
        </authorList>
    </citation>
    <scope>NUCLEOTIDE SEQUENCE</scope>
    <source>
        <strain evidence="1">KM77-8</strain>
    </source>
</reference>
<organism evidence="1">
    <name type="scientific">Streptomyces haneummycinicus</name>
    <dbReference type="NCBI Taxonomy" id="3074435"/>
    <lineage>
        <taxon>Bacteria</taxon>
        <taxon>Bacillati</taxon>
        <taxon>Actinomycetota</taxon>
        <taxon>Actinomycetes</taxon>
        <taxon>Kitasatosporales</taxon>
        <taxon>Streptomycetaceae</taxon>
        <taxon>Streptomyces</taxon>
    </lineage>
</organism>